<name>A0A2V1MZM2_9LACO</name>
<dbReference type="PANTHER" id="PTHR48094">
    <property type="entry name" value="PROTEIN/NUCLEIC ACID DEGLYCASE DJ-1-RELATED"/>
    <property type="match status" value="1"/>
</dbReference>
<evidence type="ECO:0000313" key="2">
    <source>
        <dbReference type="EMBL" id="PWG00429.1"/>
    </source>
</evidence>
<dbReference type="InterPro" id="IPR002818">
    <property type="entry name" value="DJ-1/PfpI"/>
</dbReference>
<proteinExistence type="predicted"/>
<dbReference type="Gene3D" id="3.40.50.880">
    <property type="match status" value="1"/>
</dbReference>
<dbReference type="EMBL" id="QCXQ01000002">
    <property type="protein sequence ID" value="PWG00429.1"/>
    <property type="molecule type" value="Genomic_DNA"/>
</dbReference>
<dbReference type="AlphaFoldDB" id="A0A2V1MZM2"/>
<gene>
    <name evidence="2" type="ORF">DCM90_05755</name>
</gene>
<feature type="domain" description="DJ-1/PfpI" evidence="1">
    <location>
        <begin position="5"/>
        <end position="176"/>
    </location>
</feature>
<evidence type="ECO:0000259" key="1">
    <source>
        <dbReference type="Pfam" id="PF01965"/>
    </source>
</evidence>
<keyword evidence="3" id="KW-1185">Reference proteome</keyword>
<dbReference type="InterPro" id="IPR029062">
    <property type="entry name" value="Class_I_gatase-like"/>
</dbReference>
<accession>A0A2V1MZM2</accession>
<organism evidence="2 3">
    <name type="scientific">Levilactobacillus bambusae</name>
    <dbReference type="NCBI Taxonomy" id="2024736"/>
    <lineage>
        <taxon>Bacteria</taxon>
        <taxon>Bacillati</taxon>
        <taxon>Bacillota</taxon>
        <taxon>Bacilli</taxon>
        <taxon>Lactobacillales</taxon>
        <taxon>Lactobacillaceae</taxon>
        <taxon>Levilactobacillus</taxon>
    </lineage>
</organism>
<dbReference type="CDD" id="cd03135">
    <property type="entry name" value="GATase1_DJ-1"/>
    <property type="match status" value="1"/>
</dbReference>
<dbReference type="InterPro" id="IPR050325">
    <property type="entry name" value="Prot/Nucl_acid_deglycase"/>
</dbReference>
<dbReference type="PANTHER" id="PTHR48094:SF5">
    <property type="entry name" value="PROTEIN DJ-1 HOMOLOG"/>
    <property type="match status" value="1"/>
</dbReference>
<sequence>MTRSMLLLAEGFEALEASAFTDVFGWNRIEGDGSSGLDIVGLRPEIKATWNYKITVDHILAEVNVADYDALLIPGGFEEGNFYQDAFSPEFSEVIQQFNQAHKLIATICVGALTLGKAGILNGVKATTYTYGGMISARQRQLANFGAELLQQPIVESDNLITSWNPSTAVPVALRALARLTSEENAAEIGKRMGY</sequence>
<evidence type="ECO:0000313" key="3">
    <source>
        <dbReference type="Proteomes" id="UP000245080"/>
    </source>
</evidence>
<dbReference type="RefSeq" id="WP_109250377.1">
    <property type="nucleotide sequence ID" value="NZ_QCXQ01000002.1"/>
</dbReference>
<protein>
    <submittedName>
        <fullName evidence="2">DJ-1 family protein</fullName>
    </submittedName>
</protein>
<dbReference type="Proteomes" id="UP000245080">
    <property type="component" value="Unassembled WGS sequence"/>
</dbReference>
<dbReference type="OrthoDB" id="9792284at2"/>
<comment type="caution">
    <text evidence="2">The sequence shown here is derived from an EMBL/GenBank/DDBJ whole genome shotgun (WGS) entry which is preliminary data.</text>
</comment>
<dbReference type="Pfam" id="PF01965">
    <property type="entry name" value="DJ-1_PfpI"/>
    <property type="match status" value="1"/>
</dbReference>
<dbReference type="SUPFAM" id="SSF52317">
    <property type="entry name" value="Class I glutamine amidotransferase-like"/>
    <property type="match status" value="1"/>
</dbReference>
<reference evidence="2 3" key="1">
    <citation type="journal article" date="2018" name="Int. J. Syst. Evol. Microbiol.">
        <title>Lactobacillus bambusae sp. nov., isolated from a traditional fermented Ma-bamboo shoots of Taiwan.</title>
        <authorList>
            <person name="Wang L.-T."/>
        </authorList>
    </citation>
    <scope>NUCLEOTIDE SEQUENCE [LARGE SCALE GENOMIC DNA]</scope>
    <source>
        <strain evidence="2 3">BS-W1</strain>
    </source>
</reference>
<dbReference type="GO" id="GO:0005737">
    <property type="term" value="C:cytoplasm"/>
    <property type="evidence" value="ECO:0007669"/>
    <property type="project" value="TreeGrafter"/>
</dbReference>